<evidence type="ECO:0000313" key="7">
    <source>
        <dbReference type="Proteomes" id="UP001156389"/>
    </source>
</evidence>
<evidence type="ECO:0000256" key="3">
    <source>
        <dbReference type="ARBA" id="ARBA00023015"/>
    </source>
</evidence>
<dbReference type="InterPro" id="IPR003018">
    <property type="entry name" value="GAF"/>
</dbReference>
<gene>
    <name evidence="6" type="ORF">LHJ74_16250</name>
</gene>
<dbReference type="SUPFAM" id="SSF55781">
    <property type="entry name" value="GAF domain-like"/>
    <property type="match status" value="1"/>
</dbReference>
<organism evidence="6 7">
    <name type="scientific">Streptomyces gossypii</name>
    <dbReference type="NCBI Taxonomy" id="2883101"/>
    <lineage>
        <taxon>Bacteria</taxon>
        <taxon>Bacillati</taxon>
        <taxon>Actinomycetota</taxon>
        <taxon>Actinomycetes</taxon>
        <taxon>Kitasatosporales</taxon>
        <taxon>Streptomycetaceae</taxon>
        <taxon>Streptomyces</taxon>
    </lineage>
</organism>
<evidence type="ECO:0000259" key="5">
    <source>
        <dbReference type="PROSITE" id="PS50921"/>
    </source>
</evidence>
<keyword evidence="2" id="KW-0418">Kinase</keyword>
<comment type="caution">
    <text evidence="6">The sequence shown here is derived from an EMBL/GenBank/DDBJ whole genome shotgun (WGS) entry which is preliminary data.</text>
</comment>
<proteinExistence type="predicted"/>
<dbReference type="Proteomes" id="UP001156389">
    <property type="component" value="Unassembled WGS sequence"/>
</dbReference>
<dbReference type="PANTHER" id="PTHR43102">
    <property type="entry name" value="SLR1143 PROTEIN"/>
    <property type="match status" value="1"/>
</dbReference>
<dbReference type="SMART" id="SM01012">
    <property type="entry name" value="ANTAR"/>
    <property type="match status" value="1"/>
</dbReference>
<dbReference type="InterPro" id="IPR005561">
    <property type="entry name" value="ANTAR"/>
</dbReference>
<dbReference type="InterPro" id="IPR036388">
    <property type="entry name" value="WH-like_DNA-bd_sf"/>
</dbReference>
<keyword evidence="7" id="KW-1185">Reference proteome</keyword>
<keyword evidence="1" id="KW-0808">Transferase</keyword>
<protein>
    <submittedName>
        <fullName evidence="6">GAF and ANTAR domain-containing protein</fullName>
    </submittedName>
</protein>
<dbReference type="PANTHER" id="PTHR43102:SF2">
    <property type="entry name" value="GAF DOMAIN-CONTAINING PROTEIN"/>
    <property type="match status" value="1"/>
</dbReference>
<dbReference type="Gene3D" id="3.30.450.40">
    <property type="match status" value="1"/>
</dbReference>
<evidence type="ECO:0000256" key="1">
    <source>
        <dbReference type="ARBA" id="ARBA00022679"/>
    </source>
</evidence>
<feature type="domain" description="ANTAR" evidence="5">
    <location>
        <begin position="175"/>
        <end position="237"/>
    </location>
</feature>
<keyword evidence="4" id="KW-0804">Transcription</keyword>
<dbReference type="SUPFAM" id="SSF52172">
    <property type="entry name" value="CheY-like"/>
    <property type="match status" value="1"/>
</dbReference>
<dbReference type="SMART" id="SM00065">
    <property type="entry name" value="GAF"/>
    <property type="match status" value="1"/>
</dbReference>
<dbReference type="Gene3D" id="1.10.10.10">
    <property type="entry name" value="Winged helix-like DNA-binding domain superfamily/Winged helix DNA-binding domain"/>
    <property type="match status" value="1"/>
</dbReference>
<dbReference type="Pfam" id="PF13185">
    <property type="entry name" value="GAF_2"/>
    <property type="match status" value="1"/>
</dbReference>
<name>A0ABT2JU66_9ACTN</name>
<dbReference type="RefSeq" id="WP_260218765.1">
    <property type="nucleotide sequence ID" value="NZ_JAJAGO010000007.1"/>
</dbReference>
<keyword evidence="3" id="KW-0805">Transcription regulation</keyword>
<sequence length="278" mass="29761">MIVEAERVRGDEERQRLAAVRNYRILDTPPDGTFERVAALAARSFHVQLATVTIVDEDRIWLAAAQGIHGISEIGRDPGLCASAILQGEPYVLTDTLKDARAVSNPLVRGELGLRFYAAAPLTTAEGHRLGTVNVMDTGPREVTQEETDTLRDLAAVVMDALELRLATLRVVRLEQDLRRDQEADLQAALKSHADIDQAIGMLTVTHHCDAAAARDILIRISQHTNTKLREIARAMADLAAGGDAPGISGAVRLAVTHAIAPRAAGGPVVSSRGRAGG</sequence>
<dbReference type="InterPro" id="IPR029016">
    <property type="entry name" value="GAF-like_dom_sf"/>
</dbReference>
<dbReference type="PROSITE" id="PS50921">
    <property type="entry name" value="ANTAR"/>
    <property type="match status" value="1"/>
</dbReference>
<evidence type="ECO:0000313" key="6">
    <source>
        <dbReference type="EMBL" id="MCT2591437.1"/>
    </source>
</evidence>
<accession>A0ABT2JU66</accession>
<dbReference type="InterPro" id="IPR011006">
    <property type="entry name" value="CheY-like_superfamily"/>
</dbReference>
<reference evidence="6 7" key="1">
    <citation type="submission" date="2021-10" db="EMBL/GenBank/DDBJ databases">
        <title>Streptomyces gossypii sp. nov., isolated from soil collected from cotton field.</title>
        <authorList>
            <person name="Ge X."/>
            <person name="Chen X."/>
            <person name="Liu W."/>
        </authorList>
    </citation>
    <scope>NUCLEOTIDE SEQUENCE [LARGE SCALE GENOMIC DNA]</scope>
    <source>
        <strain evidence="6 7">N2-109</strain>
    </source>
</reference>
<evidence type="ECO:0000256" key="4">
    <source>
        <dbReference type="ARBA" id="ARBA00023163"/>
    </source>
</evidence>
<dbReference type="EMBL" id="JAJAGO010000007">
    <property type="protein sequence ID" value="MCT2591437.1"/>
    <property type="molecule type" value="Genomic_DNA"/>
</dbReference>
<dbReference type="Pfam" id="PF03861">
    <property type="entry name" value="ANTAR"/>
    <property type="match status" value="1"/>
</dbReference>
<evidence type="ECO:0000256" key="2">
    <source>
        <dbReference type="ARBA" id="ARBA00022777"/>
    </source>
</evidence>